<dbReference type="PANTHER" id="PTHR22935">
    <property type="entry name" value="PENICILLIN-BINDING PROTEIN"/>
    <property type="match status" value="1"/>
</dbReference>
<feature type="chain" id="PRO_5040463767" evidence="2">
    <location>
        <begin position="20"/>
        <end position="584"/>
    </location>
</feature>
<organism evidence="5 6">
    <name type="scientific">Polyplosphaeria fusca</name>
    <dbReference type="NCBI Taxonomy" id="682080"/>
    <lineage>
        <taxon>Eukaryota</taxon>
        <taxon>Fungi</taxon>
        <taxon>Dikarya</taxon>
        <taxon>Ascomycota</taxon>
        <taxon>Pezizomycotina</taxon>
        <taxon>Dothideomycetes</taxon>
        <taxon>Pleosporomycetidae</taxon>
        <taxon>Pleosporales</taxon>
        <taxon>Tetraplosphaeriaceae</taxon>
        <taxon>Polyplosphaeria</taxon>
    </lineage>
</organism>
<name>A0A9P4UX10_9PLEO</name>
<dbReference type="InterPro" id="IPR058664">
    <property type="entry name" value="ARB_00930-like_C"/>
</dbReference>
<keyword evidence="6" id="KW-1185">Reference proteome</keyword>
<proteinExistence type="inferred from homology"/>
<dbReference type="Gene3D" id="3.40.710.10">
    <property type="entry name" value="DD-peptidase/beta-lactamase superfamily"/>
    <property type="match status" value="1"/>
</dbReference>
<feature type="signal peptide" evidence="2">
    <location>
        <begin position="1"/>
        <end position="19"/>
    </location>
</feature>
<dbReference type="Proteomes" id="UP000799444">
    <property type="component" value="Unassembled WGS sequence"/>
</dbReference>
<evidence type="ECO:0000256" key="1">
    <source>
        <dbReference type="ARBA" id="ARBA00038473"/>
    </source>
</evidence>
<dbReference type="InterPro" id="IPR012338">
    <property type="entry name" value="Beta-lactam/transpept-like"/>
</dbReference>
<protein>
    <submittedName>
        <fullName evidence="5">Beta-lactamase/transpeptidase-like protein</fullName>
    </submittedName>
</protein>
<dbReference type="Pfam" id="PF00144">
    <property type="entry name" value="Beta-lactamase"/>
    <property type="match status" value="1"/>
</dbReference>
<evidence type="ECO:0000313" key="5">
    <source>
        <dbReference type="EMBL" id="KAF2727740.1"/>
    </source>
</evidence>
<feature type="domain" description="Beta-lactamase-related" evidence="3">
    <location>
        <begin position="95"/>
        <end position="397"/>
    </location>
</feature>
<dbReference type="InterPro" id="IPR051478">
    <property type="entry name" value="Beta-lactamase-like_AB/R"/>
</dbReference>
<evidence type="ECO:0000259" key="4">
    <source>
        <dbReference type="Pfam" id="PF26335"/>
    </source>
</evidence>
<dbReference type="InterPro" id="IPR001466">
    <property type="entry name" value="Beta-lactam-related"/>
</dbReference>
<feature type="domain" description="Beta-lactamase-like ARB-00930-like C-terminal" evidence="4">
    <location>
        <begin position="423"/>
        <end position="583"/>
    </location>
</feature>
<comment type="caution">
    <text evidence="5">The sequence shown here is derived from an EMBL/GenBank/DDBJ whole genome shotgun (WGS) entry which is preliminary data.</text>
</comment>
<evidence type="ECO:0000313" key="6">
    <source>
        <dbReference type="Proteomes" id="UP000799444"/>
    </source>
</evidence>
<evidence type="ECO:0000259" key="3">
    <source>
        <dbReference type="Pfam" id="PF00144"/>
    </source>
</evidence>
<dbReference type="PANTHER" id="PTHR22935:SF95">
    <property type="entry name" value="BETA-LACTAMASE-LIKE 1-RELATED"/>
    <property type="match status" value="1"/>
</dbReference>
<dbReference type="SUPFAM" id="SSF56601">
    <property type="entry name" value="beta-lactamase/transpeptidase-like"/>
    <property type="match status" value="1"/>
</dbReference>
<gene>
    <name evidence="5" type="ORF">EJ04DRAFT_594033</name>
</gene>
<dbReference type="OrthoDB" id="10250282at2759"/>
<keyword evidence="2" id="KW-0732">Signal</keyword>
<reference evidence="5" key="1">
    <citation type="journal article" date="2020" name="Stud. Mycol.">
        <title>101 Dothideomycetes genomes: a test case for predicting lifestyles and emergence of pathogens.</title>
        <authorList>
            <person name="Haridas S."/>
            <person name="Albert R."/>
            <person name="Binder M."/>
            <person name="Bloem J."/>
            <person name="Labutti K."/>
            <person name="Salamov A."/>
            <person name="Andreopoulos B."/>
            <person name="Baker S."/>
            <person name="Barry K."/>
            <person name="Bills G."/>
            <person name="Bluhm B."/>
            <person name="Cannon C."/>
            <person name="Castanera R."/>
            <person name="Culley D."/>
            <person name="Daum C."/>
            <person name="Ezra D."/>
            <person name="Gonzalez J."/>
            <person name="Henrissat B."/>
            <person name="Kuo A."/>
            <person name="Liang C."/>
            <person name="Lipzen A."/>
            <person name="Lutzoni F."/>
            <person name="Magnuson J."/>
            <person name="Mondo S."/>
            <person name="Nolan M."/>
            <person name="Ohm R."/>
            <person name="Pangilinan J."/>
            <person name="Park H.-J."/>
            <person name="Ramirez L."/>
            <person name="Alfaro M."/>
            <person name="Sun H."/>
            <person name="Tritt A."/>
            <person name="Yoshinaga Y."/>
            <person name="Zwiers L.-H."/>
            <person name="Turgeon B."/>
            <person name="Goodwin S."/>
            <person name="Spatafora J."/>
            <person name="Crous P."/>
            <person name="Grigoriev I."/>
        </authorList>
    </citation>
    <scope>NUCLEOTIDE SEQUENCE</scope>
    <source>
        <strain evidence="5">CBS 125425</strain>
    </source>
</reference>
<comment type="similarity">
    <text evidence="1">Belongs to the beta-lactamase family.</text>
</comment>
<evidence type="ECO:0000256" key="2">
    <source>
        <dbReference type="SAM" id="SignalP"/>
    </source>
</evidence>
<dbReference type="AlphaFoldDB" id="A0A9P4UX10"/>
<dbReference type="EMBL" id="ML996315">
    <property type="protein sequence ID" value="KAF2727740.1"/>
    <property type="molecule type" value="Genomic_DNA"/>
</dbReference>
<accession>A0A9P4UX10</accession>
<sequence length="584" mass="63702">MIKNVSILSGLSLISLASSQYLGCPPDGPLLPPPQRLQESALIQNASRQLQSAIDDALSGNTQAGWAVENASFSIGLVTSDQTSERPIWEYHHRAAANVNGTAIVNGDTQYLVGSISKLISALLALRTGIDLDASITEYFPQLANKSSAIQWESVKLGYLADHLSGIPPNYGFSEFFILQPLLEQLGFPPITPADVADCGIPGLNRACSEEQLLEGMLKSHPITLPAQRPVYSQLSFALLSYALSQKYNKTYAELLEDHIVQPFSLTNTGASPGNSSVAVIPPVENSWGSDYGDNAPGGGLYSSLNDMTRLVKAILDKSALNTEAEVREWLKPHSSTSSPTTLVGRPWEIFRSTNLTPDHPHTIDVYSKNGGAYGYTSQMAVIDQYGIGFVILTAGPAKVYRILYDSMLSVFVSALEEEARFQAQKYVGTFASDDALVQLNTSIDDGPGIKLDSLTRNGSDILDAIQQFYTQALPQFGALSPQFRMFPAEFEVEDTMLVNGNNITVVKEDWRINLDFLPNTNETSGSDLPGQGSWQSYCGAWQTTDWFYYGNEAVDRVVFLKEKYSQDVLGVDVPFLRASLKSS</sequence>
<dbReference type="Pfam" id="PF26335">
    <property type="entry name" value="ARB_00930_C"/>
    <property type="match status" value="1"/>
</dbReference>